<dbReference type="Pfam" id="PF13556">
    <property type="entry name" value="HTH_30"/>
    <property type="match status" value="1"/>
</dbReference>
<dbReference type="InterPro" id="IPR042070">
    <property type="entry name" value="PucR_C-HTH_sf"/>
</dbReference>
<organism evidence="3 4">
    <name type="scientific">Edaphobacillus lindanitolerans</name>
    <dbReference type="NCBI Taxonomy" id="550447"/>
    <lineage>
        <taxon>Bacteria</taxon>
        <taxon>Bacillati</taxon>
        <taxon>Bacillota</taxon>
        <taxon>Bacilli</taxon>
        <taxon>Bacillales</taxon>
        <taxon>Bacillaceae</taxon>
        <taxon>Edaphobacillus</taxon>
    </lineage>
</organism>
<accession>A0A1U7PL36</accession>
<dbReference type="STRING" id="550447.SAMN05428946_0909"/>
<dbReference type="InterPro" id="IPR025736">
    <property type="entry name" value="PucR_C-HTH_dom"/>
</dbReference>
<dbReference type="InterPro" id="IPR051448">
    <property type="entry name" value="CdaR-like_regulators"/>
</dbReference>
<dbReference type="EMBL" id="FTPL01000001">
    <property type="protein sequence ID" value="SIT72845.1"/>
    <property type="molecule type" value="Genomic_DNA"/>
</dbReference>
<dbReference type="Proteomes" id="UP000187550">
    <property type="component" value="Unassembled WGS sequence"/>
</dbReference>
<evidence type="ECO:0000313" key="4">
    <source>
        <dbReference type="Proteomes" id="UP000187550"/>
    </source>
</evidence>
<gene>
    <name evidence="3" type="ORF">SAMN05428946_0909</name>
</gene>
<dbReference type="PANTHER" id="PTHR33744:SF1">
    <property type="entry name" value="DNA-BINDING TRANSCRIPTIONAL ACTIVATOR ADER"/>
    <property type="match status" value="1"/>
</dbReference>
<dbReference type="Pfam" id="PF07905">
    <property type="entry name" value="PucR"/>
    <property type="match status" value="1"/>
</dbReference>
<sequence>MITVKQIAEKLADVGIPLVAGHEGTGRMVEYVTTIELNERTGRIQKDGFLLSTFHAFQGAREIVDHLEWLVEVGVSAVGFHTSVYSSIPDEVKQFADESGLPLFRLSAQTPYNLIFELFNGMRQDIRDKGRNRISQLNNLLIESILSGRSLRQIVEMIGEYAGGDYVAWIDPGLEVLEKWIGHNAGSGTAQSVSLILQSERERLQEARVLNEPCKIPADLLDGALVVFPISNEAGFGGYLAFHFMEEREAPEPEEMGQLIETASKILLSDPYYPGRRGQPEVIKMLKYFLAGGEDHQMGGTLPIAEGMEFHVVAVEAVDGESRALLERFGRWVELDADQAPDRYILFPPFVHDDRLILFMKTEFRIEQWAEAVPESRQWMIGVSDGASSTEPSVFRRLYGQSVISLNLCRKQNLSISKWTESGAGKVAVFLETQEPFKGFAEDLLLPLIQYDRQKNTDLVHTLRVYLDHFFNLKNTGEALFVHPNTVKYRMETIRELLPFEIEDASFFALLVLAYRSYGAPDVNSE</sequence>
<evidence type="ECO:0000259" key="2">
    <source>
        <dbReference type="Pfam" id="PF13556"/>
    </source>
</evidence>
<dbReference type="Gene3D" id="1.10.10.2840">
    <property type="entry name" value="PucR C-terminal helix-turn-helix domain"/>
    <property type="match status" value="1"/>
</dbReference>
<dbReference type="AlphaFoldDB" id="A0A1U7PL36"/>
<name>A0A1U7PL36_9BACI</name>
<feature type="domain" description="PucR C-terminal helix-turn-helix" evidence="2">
    <location>
        <begin position="459"/>
        <end position="516"/>
    </location>
</feature>
<evidence type="ECO:0000259" key="1">
    <source>
        <dbReference type="Pfam" id="PF07905"/>
    </source>
</evidence>
<evidence type="ECO:0000313" key="3">
    <source>
        <dbReference type="EMBL" id="SIT72845.1"/>
    </source>
</evidence>
<keyword evidence="4" id="KW-1185">Reference proteome</keyword>
<protein>
    <submittedName>
        <fullName evidence="3">Purine catabolism regulatory protein-like family protein</fullName>
    </submittedName>
</protein>
<dbReference type="PANTHER" id="PTHR33744">
    <property type="entry name" value="CARBOHYDRATE DIACID REGULATOR"/>
    <property type="match status" value="1"/>
</dbReference>
<dbReference type="RefSeq" id="WP_076757139.1">
    <property type="nucleotide sequence ID" value="NZ_FTPL01000001.1"/>
</dbReference>
<feature type="domain" description="Purine catabolism PurC-like" evidence="1">
    <location>
        <begin position="16"/>
        <end position="117"/>
    </location>
</feature>
<proteinExistence type="predicted"/>
<dbReference type="InterPro" id="IPR012914">
    <property type="entry name" value="PucR_dom"/>
</dbReference>
<dbReference type="OrthoDB" id="142218at2"/>
<reference evidence="4" key="1">
    <citation type="submission" date="2017-01" db="EMBL/GenBank/DDBJ databases">
        <authorList>
            <person name="Varghese N."/>
            <person name="Submissions S."/>
        </authorList>
    </citation>
    <scope>NUCLEOTIDE SEQUENCE [LARGE SCALE GENOMIC DNA]</scope>
    <source>
        <strain evidence="4">MNA4</strain>
    </source>
</reference>